<dbReference type="Gene3D" id="1.25.10.10">
    <property type="entry name" value="Leucine-rich Repeat Variant"/>
    <property type="match status" value="1"/>
</dbReference>
<dbReference type="Proteomes" id="UP001470230">
    <property type="component" value="Unassembled WGS sequence"/>
</dbReference>
<sequence>MFYKSFFEFSIDDSFFIETLNLSTKISFDGKTELQFKEINFFPNLLETLNSIVNFEESTDLANSLSELDNFCYLDDFRPDPNQLLYQTPIFHSICQIIYTTNDKNILFLCLHILVHLSIADFHPENQILDSELIQKIVYFIEPDLSEINPNSDNQIHEFINQAILDFLLNISLSQSLETNFFDKIIIIKLSQICASKNSSKVQIISYQIASNLARLFYENDFIEELALFECIIQSAIASLKPGSSQQYAIELLSYLLFNKNCCEFALNFDIIDKLKDSLKSRLPISSIPNVFTAINSLIENCDLIKQFVDDFLIEKTMNMISQIDYNENQPLFIYIDSLCDNYTNFLENHGTIKFLCDLVSDSPLLVKKKSVFVLAHLIDRNWMIQPMPKWIDKAIILVIENIHSLSIKKVEVVLLVLIEIHDFNEPYFFNIISKTDFKTCLDDINEMEVNSDTVSKYTDYLYNIIFVKDQYIDQ</sequence>
<protein>
    <submittedName>
        <fullName evidence="1">Uncharacterized protein</fullName>
    </submittedName>
</protein>
<dbReference type="InterPro" id="IPR016024">
    <property type="entry name" value="ARM-type_fold"/>
</dbReference>
<dbReference type="SUPFAM" id="SSF48371">
    <property type="entry name" value="ARM repeat"/>
    <property type="match status" value="2"/>
</dbReference>
<proteinExistence type="predicted"/>
<comment type="caution">
    <text evidence="1">The sequence shown here is derived from an EMBL/GenBank/DDBJ whole genome shotgun (WGS) entry which is preliminary data.</text>
</comment>
<accession>A0ABR2H9P4</accession>
<gene>
    <name evidence="1" type="ORF">M9Y10_025459</name>
</gene>
<reference evidence="1 2" key="1">
    <citation type="submission" date="2024-04" db="EMBL/GenBank/DDBJ databases">
        <title>Tritrichomonas musculus Genome.</title>
        <authorList>
            <person name="Alves-Ferreira E."/>
            <person name="Grigg M."/>
            <person name="Lorenzi H."/>
            <person name="Galac M."/>
        </authorList>
    </citation>
    <scope>NUCLEOTIDE SEQUENCE [LARGE SCALE GENOMIC DNA]</scope>
    <source>
        <strain evidence="1 2">EAF2021</strain>
    </source>
</reference>
<dbReference type="EMBL" id="JAPFFF010000037">
    <property type="protein sequence ID" value="KAK8842601.1"/>
    <property type="molecule type" value="Genomic_DNA"/>
</dbReference>
<evidence type="ECO:0000313" key="1">
    <source>
        <dbReference type="EMBL" id="KAK8842601.1"/>
    </source>
</evidence>
<evidence type="ECO:0000313" key="2">
    <source>
        <dbReference type="Proteomes" id="UP001470230"/>
    </source>
</evidence>
<organism evidence="1 2">
    <name type="scientific">Tritrichomonas musculus</name>
    <dbReference type="NCBI Taxonomy" id="1915356"/>
    <lineage>
        <taxon>Eukaryota</taxon>
        <taxon>Metamonada</taxon>
        <taxon>Parabasalia</taxon>
        <taxon>Tritrichomonadida</taxon>
        <taxon>Tritrichomonadidae</taxon>
        <taxon>Tritrichomonas</taxon>
    </lineage>
</organism>
<dbReference type="InterPro" id="IPR011989">
    <property type="entry name" value="ARM-like"/>
</dbReference>
<keyword evidence="2" id="KW-1185">Reference proteome</keyword>
<name>A0ABR2H9P4_9EUKA</name>